<evidence type="ECO:0000256" key="1">
    <source>
        <dbReference type="SAM" id="MobiDB-lite"/>
    </source>
</evidence>
<proteinExistence type="predicted"/>
<dbReference type="AlphaFoldDB" id="A0A6A4GGK1"/>
<keyword evidence="3" id="KW-1185">Reference proteome</keyword>
<reference evidence="2" key="1">
    <citation type="journal article" date="2019" name="Environ. Microbiol.">
        <title>Fungal ecological strategies reflected in gene transcription - a case study of two litter decomposers.</title>
        <authorList>
            <person name="Barbi F."/>
            <person name="Kohler A."/>
            <person name="Barry K."/>
            <person name="Baskaran P."/>
            <person name="Daum C."/>
            <person name="Fauchery L."/>
            <person name="Ihrmark K."/>
            <person name="Kuo A."/>
            <person name="LaButti K."/>
            <person name="Lipzen A."/>
            <person name="Morin E."/>
            <person name="Grigoriev I.V."/>
            <person name="Henrissat B."/>
            <person name="Lindahl B."/>
            <person name="Martin F."/>
        </authorList>
    </citation>
    <scope>NUCLEOTIDE SEQUENCE</scope>
    <source>
        <strain evidence="2">JB14</strain>
    </source>
</reference>
<protein>
    <submittedName>
        <fullName evidence="2">Uncharacterized protein</fullName>
    </submittedName>
</protein>
<name>A0A6A4GGK1_9AGAR</name>
<sequence>MLQSLKRSIQYHPPPSLAMPEDITKLRSLKNVIQESETKGYAIIEDHVEAYLLELGVSRKTSTVFYELSLTTVKDSIPEILKHIALRDGLDLSVNSIKARIRSFVVLLGRGEYDSTVIRQLFNTYLDEFSHLLQRWDFLPSDDEHSPESVRRKMESFKIPAFERKEVNPPLRRSKRLSCKVAASEETALAMVSKTRLSLSGPVTPPKRNRKTAFQDGKEKPEEIQMAKKRKFLRPNLKENTSASIVGPVKSGAKTRRTFGVGAVMRTVTNRTTQERSRPWHNTNVIFSTTSQEIYVRAQID</sequence>
<dbReference type="Proteomes" id="UP000799118">
    <property type="component" value="Unassembled WGS sequence"/>
</dbReference>
<organism evidence="2 3">
    <name type="scientific">Gymnopus androsaceus JB14</name>
    <dbReference type="NCBI Taxonomy" id="1447944"/>
    <lineage>
        <taxon>Eukaryota</taxon>
        <taxon>Fungi</taxon>
        <taxon>Dikarya</taxon>
        <taxon>Basidiomycota</taxon>
        <taxon>Agaricomycotina</taxon>
        <taxon>Agaricomycetes</taxon>
        <taxon>Agaricomycetidae</taxon>
        <taxon>Agaricales</taxon>
        <taxon>Marasmiineae</taxon>
        <taxon>Omphalotaceae</taxon>
        <taxon>Gymnopus</taxon>
    </lineage>
</organism>
<feature type="region of interest" description="Disordered" evidence="1">
    <location>
        <begin position="198"/>
        <end position="221"/>
    </location>
</feature>
<accession>A0A6A4GGK1</accession>
<gene>
    <name evidence="2" type="ORF">BT96DRAFT_640885</name>
</gene>
<dbReference type="EMBL" id="ML770108">
    <property type="protein sequence ID" value="KAE9384631.1"/>
    <property type="molecule type" value="Genomic_DNA"/>
</dbReference>
<evidence type="ECO:0000313" key="2">
    <source>
        <dbReference type="EMBL" id="KAE9384631.1"/>
    </source>
</evidence>
<evidence type="ECO:0000313" key="3">
    <source>
        <dbReference type="Proteomes" id="UP000799118"/>
    </source>
</evidence>